<evidence type="ECO:0000256" key="4">
    <source>
        <dbReference type="ARBA" id="ARBA00022801"/>
    </source>
</evidence>
<evidence type="ECO:0000313" key="14">
    <source>
        <dbReference type="Proteomes" id="UP000824261"/>
    </source>
</evidence>
<evidence type="ECO:0000256" key="6">
    <source>
        <dbReference type="ARBA" id="ARBA00022984"/>
    </source>
</evidence>
<dbReference type="Gene3D" id="3.40.710.10">
    <property type="entry name" value="DD-peptidase/beta-lactamase superfamily"/>
    <property type="match status" value="1"/>
</dbReference>
<dbReference type="Proteomes" id="UP000824261">
    <property type="component" value="Unassembled WGS sequence"/>
</dbReference>
<evidence type="ECO:0000256" key="8">
    <source>
        <dbReference type="PIRSR" id="PIRSR618044-1"/>
    </source>
</evidence>
<comment type="function">
    <text evidence="1">Removes C-terminal D-alanyl residues from sugar-peptide cell wall precursors.</text>
</comment>
<proteinExistence type="inferred from homology"/>
<evidence type="ECO:0000313" key="13">
    <source>
        <dbReference type="EMBL" id="HIR01992.1"/>
    </source>
</evidence>
<dbReference type="GO" id="GO:0008360">
    <property type="term" value="P:regulation of cell shape"/>
    <property type="evidence" value="ECO:0007669"/>
    <property type="project" value="UniProtKB-KW"/>
</dbReference>
<dbReference type="PANTHER" id="PTHR21581:SF33">
    <property type="entry name" value="D-ALANYL-D-ALANINE CARBOXYPEPTIDASE DACB"/>
    <property type="match status" value="1"/>
</dbReference>
<feature type="chain" id="PRO_5039480658" evidence="11">
    <location>
        <begin position="37"/>
        <end position="471"/>
    </location>
</feature>
<evidence type="ECO:0000256" key="1">
    <source>
        <dbReference type="ARBA" id="ARBA00003217"/>
    </source>
</evidence>
<dbReference type="InterPro" id="IPR001967">
    <property type="entry name" value="Peptidase_S11_N"/>
</dbReference>
<keyword evidence="5" id="KW-0133">Cell shape</keyword>
<evidence type="ECO:0000256" key="11">
    <source>
        <dbReference type="SAM" id="SignalP"/>
    </source>
</evidence>
<dbReference type="AlphaFoldDB" id="A0A9D1A120"/>
<dbReference type="GO" id="GO:0006508">
    <property type="term" value="P:proteolysis"/>
    <property type="evidence" value="ECO:0007669"/>
    <property type="project" value="InterPro"/>
</dbReference>
<dbReference type="SUPFAM" id="SSF56601">
    <property type="entry name" value="beta-lactamase/transpeptidase-like"/>
    <property type="match status" value="1"/>
</dbReference>
<comment type="caution">
    <text evidence="13">The sequence shown here is derived from an EMBL/GenBank/DDBJ whole genome shotgun (WGS) entry which is preliminary data.</text>
</comment>
<keyword evidence="13" id="KW-0645">Protease</keyword>
<sequence>MRAFFFARARKAVGAVVACGLAAALTMGTFAVPAFAEVRNADIVLGQTVESRGLTVANSPNIVASYALLMDEDGTVYFERDADTESKIASITKVMTAIVALDDAPDATVTVSAEAASVGESSAQLIEGDTMSMSDAVKALLVMSGNDAAQAIAETVGAQRLSTQGGDTSDSEACVQAFIDRMNEKASELGLENSVFRNPHGLDDGSWEGDHHSTARDVATMVRYAMQNETFRNSVNSATDVITVERDGDETTLELESTDQLLGVYEGACGVKTGFTDAAGYCFAGAANRGDGDLYTVVLGSTEDPQRFDDTTALFDWYYEHRIDYPLAHAPRTATMQSADGSTKEVPVVAEVSLASWVDRTVPATLDDPDATVQVFDLNGNISQEATFDTVSGAVRAGDKVGTLTFKQHNEVVAEVDMVAVEDVAAPSFFEGIGIWWDRFFRSFSGAQSQAESVLLNDTPLIVDKTSATSL</sequence>
<accession>A0A9D1A120</accession>
<dbReference type="InterPro" id="IPR015956">
    <property type="entry name" value="Peniciliin-bd_prot_C_sf"/>
</dbReference>
<evidence type="ECO:0000256" key="9">
    <source>
        <dbReference type="PIRSR" id="PIRSR618044-2"/>
    </source>
</evidence>
<dbReference type="InterPro" id="IPR037167">
    <property type="entry name" value="Peptidase_S11_C_sf"/>
</dbReference>
<evidence type="ECO:0000256" key="7">
    <source>
        <dbReference type="ARBA" id="ARBA00023316"/>
    </source>
</evidence>
<dbReference type="PANTHER" id="PTHR21581">
    <property type="entry name" value="D-ALANYL-D-ALANINE CARBOXYPEPTIDASE"/>
    <property type="match status" value="1"/>
</dbReference>
<feature type="signal peptide" evidence="11">
    <location>
        <begin position="1"/>
        <end position="36"/>
    </location>
</feature>
<keyword evidence="4" id="KW-0378">Hydrolase</keyword>
<name>A0A9D1A120_9ACTN</name>
<dbReference type="EMBL" id="DVGB01000087">
    <property type="protein sequence ID" value="HIR01992.1"/>
    <property type="molecule type" value="Genomic_DNA"/>
</dbReference>
<gene>
    <name evidence="13" type="ORF">IAA69_07010</name>
</gene>
<dbReference type="InterPro" id="IPR012338">
    <property type="entry name" value="Beta-lactam/transpept-like"/>
</dbReference>
<keyword evidence="6" id="KW-0573">Peptidoglycan synthesis</keyword>
<keyword evidence="3 11" id="KW-0732">Signal</keyword>
<feature type="domain" description="Peptidase S11 D-alanyl-D-alanine carboxypeptidase A N-terminal" evidence="12">
    <location>
        <begin position="57"/>
        <end position="301"/>
    </location>
</feature>
<feature type="active site" description="Acyl-ester intermediate" evidence="8">
    <location>
        <position position="90"/>
    </location>
</feature>
<dbReference type="SUPFAM" id="SSF69189">
    <property type="entry name" value="Penicillin-binding protein associated domain"/>
    <property type="match status" value="1"/>
</dbReference>
<dbReference type="Gene3D" id="2.60.410.10">
    <property type="entry name" value="D-Ala-D-Ala carboxypeptidase, C-terminal domain"/>
    <property type="match status" value="1"/>
</dbReference>
<reference evidence="13" key="1">
    <citation type="submission" date="2020-10" db="EMBL/GenBank/DDBJ databases">
        <authorList>
            <person name="Gilroy R."/>
        </authorList>
    </citation>
    <scope>NUCLEOTIDE SEQUENCE</scope>
    <source>
        <strain evidence="13">ChiGjej1B1-2707</strain>
    </source>
</reference>
<dbReference type="InterPro" id="IPR018044">
    <property type="entry name" value="Peptidase_S11"/>
</dbReference>
<feature type="active site" description="Proton acceptor" evidence="8">
    <location>
        <position position="93"/>
    </location>
</feature>
<comment type="similarity">
    <text evidence="2 10">Belongs to the peptidase S11 family.</text>
</comment>
<evidence type="ECO:0000256" key="2">
    <source>
        <dbReference type="ARBA" id="ARBA00007164"/>
    </source>
</evidence>
<evidence type="ECO:0000256" key="10">
    <source>
        <dbReference type="RuleBase" id="RU004016"/>
    </source>
</evidence>
<keyword evidence="13" id="KW-0121">Carboxypeptidase</keyword>
<organism evidence="13 14">
    <name type="scientific">Candidatus Aveggerthella stercoripullorum</name>
    <dbReference type="NCBI Taxonomy" id="2840688"/>
    <lineage>
        <taxon>Bacteria</taxon>
        <taxon>Bacillati</taxon>
        <taxon>Actinomycetota</taxon>
        <taxon>Coriobacteriia</taxon>
        <taxon>Eggerthellales</taxon>
        <taxon>Eggerthellaceae</taxon>
        <taxon>Eggerthellaceae incertae sedis</taxon>
        <taxon>Candidatus Aveggerthella</taxon>
    </lineage>
</organism>
<dbReference type="Pfam" id="PF00768">
    <property type="entry name" value="Peptidase_S11"/>
    <property type="match status" value="1"/>
</dbReference>
<dbReference type="GO" id="GO:0009252">
    <property type="term" value="P:peptidoglycan biosynthetic process"/>
    <property type="evidence" value="ECO:0007669"/>
    <property type="project" value="UniProtKB-KW"/>
</dbReference>
<evidence type="ECO:0000259" key="12">
    <source>
        <dbReference type="Pfam" id="PF00768"/>
    </source>
</evidence>
<feature type="active site" evidence="8">
    <location>
        <position position="144"/>
    </location>
</feature>
<reference evidence="13" key="2">
    <citation type="journal article" date="2021" name="PeerJ">
        <title>Extensive microbial diversity within the chicken gut microbiome revealed by metagenomics and culture.</title>
        <authorList>
            <person name="Gilroy R."/>
            <person name="Ravi A."/>
            <person name="Getino M."/>
            <person name="Pursley I."/>
            <person name="Horton D.L."/>
            <person name="Alikhan N.F."/>
            <person name="Baker D."/>
            <person name="Gharbi K."/>
            <person name="Hall N."/>
            <person name="Watson M."/>
            <person name="Adriaenssens E.M."/>
            <person name="Foster-Nyarko E."/>
            <person name="Jarju S."/>
            <person name="Secka A."/>
            <person name="Antonio M."/>
            <person name="Oren A."/>
            <person name="Chaudhuri R.R."/>
            <person name="La Ragione R."/>
            <person name="Hildebrand F."/>
            <person name="Pallen M.J."/>
        </authorList>
    </citation>
    <scope>NUCLEOTIDE SEQUENCE</scope>
    <source>
        <strain evidence="13">ChiGjej1B1-2707</strain>
    </source>
</reference>
<feature type="binding site" evidence="9">
    <location>
        <position position="272"/>
    </location>
    <ligand>
        <name>substrate</name>
    </ligand>
</feature>
<protein>
    <submittedName>
        <fullName evidence="13">D-alanyl-D-alanine carboxypeptidase</fullName>
    </submittedName>
</protein>
<evidence type="ECO:0000256" key="3">
    <source>
        <dbReference type="ARBA" id="ARBA00022729"/>
    </source>
</evidence>
<keyword evidence="7" id="KW-0961">Cell wall biogenesis/degradation</keyword>
<dbReference type="GO" id="GO:0009002">
    <property type="term" value="F:serine-type D-Ala-D-Ala carboxypeptidase activity"/>
    <property type="evidence" value="ECO:0007669"/>
    <property type="project" value="InterPro"/>
</dbReference>
<dbReference type="GO" id="GO:0071555">
    <property type="term" value="P:cell wall organization"/>
    <property type="evidence" value="ECO:0007669"/>
    <property type="project" value="UniProtKB-KW"/>
</dbReference>
<evidence type="ECO:0000256" key="5">
    <source>
        <dbReference type="ARBA" id="ARBA00022960"/>
    </source>
</evidence>
<dbReference type="PRINTS" id="PR00725">
    <property type="entry name" value="DADACBPTASE1"/>
</dbReference>